<name>A0A512BA63_9BACT</name>
<dbReference type="Proteomes" id="UP000321513">
    <property type="component" value="Unassembled WGS sequence"/>
</dbReference>
<protein>
    <recommendedName>
        <fullName evidence="4">Ig-like domain-containing protein</fullName>
    </recommendedName>
</protein>
<dbReference type="EMBL" id="BJYT01000004">
    <property type="protein sequence ID" value="GEO08838.1"/>
    <property type="molecule type" value="Genomic_DNA"/>
</dbReference>
<evidence type="ECO:0008006" key="4">
    <source>
        <dbReference type="Google" id="ProtNLM"/>
    </source>
</evidence>
<evidence type="ECO:0000313" key="3">
    <source>
        <dbReference type="Proteomes" id="UP000321513"/>
    </source>
</evidence>
<dbReference type="AlphaFoldDB" id="A0A512BA63"/>
<keyword evidence="3" id="KW-1185">Reference proteome</keyword>
<dbReference type="InterPro" id="IPR026341">
    <property type="entry name" value="T9SS_type_B"/>
</dbReference>
<keyword evidence="1" id="KW-0732">Signal</keyword>
<comment type="caution">
    <text evidence="2">The sequence shown here is derived from an EMBL/GenBank/DDBJ whole genome shotgun (WGS) entry which is preliminary data.</text>
</comment>
<sequence>MKIYLVPFLLIFFISPALKAQFCNGSSGDPIVNVTFGTRQAPVPKEKTSLSFVGGCPFDTGSYTIRTLIFGCGETPDAHSWHILPGDHTRDVNGQYMLVNASWALGLTHAPVIIHLDTATGLCPNTTYQYSAWLANVMGNLACGGKPLLPDITFTVSSLSGVVLATSKSGKLPVRDGRVWQQNGLTFTTPPNIDAVVLTLSTDPERGCGNAFVVDDITLSMCGPAVQATIDGKTEPANVCADYTNPFILNGSYATGFKDPVVQWQNSLDSGKTWKDLPGITTLSYAVPRRSIGTILYRMAVAERQNINSLNCRVVSNPIYTEVHPVPPHRAPQNVIGCLSKDLHLPETDPSALNIQWTGPNGYSSNDSKSVVPNIKYADTGIYRLQQSFYFGCTSIDTFKLNVFPSTTISTQSIYSICEGNSVQLSASGTGTFKWMPAVGLSSDAVANPIALPRDSTLYKVIVTNTYGCKDSAEVQINVFRNPVANAGPDRTIVLGDTVVLNASIKGTAVNSSWSPPTSLDNAQLVSPKAFPKQNTAFTLTATSTVGCGTSSSTATVKVYRDVYVPTAFTPNGDGTNDFFKVFAADGYRLIKFIVYNRWGQPVFSAKETTEGWDGKMNNQQQPADTYVYYLEIENTQSKKIVKKGTVTLVR</sequence>
<accession>A0A512BA63</accession>
<dbReference type="Pfam" id="PF13585">
    <property type="entry name" value="CHU_C"/>
    <property type="match status" value="1"/>
</dbReference>
<feature type="chain" id="PRO_5022137302" description="Ig-like domain-containing protein" evidence="1">
    <location>
        <begin position="20"/>
        <end position="651"/>
    </location>
</feature>
<evidence type="ECO:0000313" key="2">
    <source>
        <dbReference type="EMBL" id="GEO08838.1"/>
    </source>
</evidence>
<feature type="signal peptide" evidence="1">
    <location>
        <begin position="1"/>
        <end position="19"/>
    </location>
</feature>
<evidence type="ECO:0000256" key="1">
    <source>
        <dbReference type="SAM" id="SignalP"/>
    </source>
</evidence>
<proteinExistence type="predicted"/>
<organism evidence="2 3">
    <name type="scientific">Segetibacter aerophilus</name>
    <dbReference type="NCBI Taxonomy" id="670293"/>
    <lineage>
        <taxon>Bacteria</taxon>
        <taxon>Pseudomonadati</taxon>
        <taxon>Bacteroidota</taxon>
        <taxon>Chitinophagia</taxon>
        <taxon>Chitinophagales</taxon>
        <taxon>Chitinophagaceae</taxon>
        <taxon>Segetibacter</taxon>
    </lineage>
</organism>
<dbReference type="OrthoDB" id="1652165at2"/>
<gene>
    <name evidence="2" type="ORF">SAE01_13340</name>
</gene>
<reference evidence="2 3" key="1">
    <citation type="submission" date="2019-07" db="EMBL/GenBank/DDBJ databases">
        <title>Whole genome shotgun sequence of Segetibacter aerophilus NBRC 106135.</title>
        <authorList>
            <person name="Hosoyama A."/>
            <person name="Uohara A."/>
            <person name="Ohji S."/>
            <person name="Ichikawa N."/>
        </authorList>
    </citation>
    <scope>NUCLEOTIDE SEQUENCE [LARGE SCALE GENOMIC DNA]</scope>
    <source>
        <strain evidence="2 3">NBRC 106135</strain>
    </source>
</reference>
<dbReference type="NCBIfam" id="TIGR04131">
    <property type="entry name" value="Bac_Flav_CTERM"/>
    <property type="match status" value="1"/>
</dbReference>
<dbReference type="RefSeq" id="WP_147202900.1">
    <property type="nucleotide sequence ID" value="NZ_BJYT01000004.1"/>
</dbReference>